<keyword evidence="2" id="KW-0274">FAD</keyword>
<dbReference type="RefSeq" id="WP_367722058.1">
    <property type="nucleotide sequence ID" value="NZ_JBFOCI010000001.1"/>
</dbReference>
<evidence type="ECO:0000256" key="1">
    <source>
        <dbReference type="ARBA" id="ARBA00022630"/>
    </source>
</evidence>
<accession>A0ABV3QVA5</accession>
<keyword evidence="5" id="KW-0472">Membrane</keyword>
<dbReference type="PANTHER" id="PTHR42877">
    <property type="entry name" value="L-ORNITHINE N(5)-MONOOXYGENASE-RELATED"/>
    <property type="match status" value="1"/>
</dbReference>
<sequence length="497" mass="55982">MHAEPIHFEPSDISLDRSQGIRIAIVGGGISGIAAAYYLKRAKLHNFVVYESSDGPGGTWHDNRYPGAEVDVVSHLYSFSFNRHDWTQRFGSRDELKQYLTCTIEAAGLRPRFHFNTTVVSTTWSDTRKLYVVRFADGRTAEFEAVISCVGLLNVPAIPPHFDLAAFPGVACHTACWRDDIDLADKRIGVIGTGSSAAQIVVEAAKVARSVTIFQRSPNWIVPKKNRPFTRRQRARYRTAWQYRFKALKEFFRVERLKFGNPERVGSKSNLRIRAIAERHLRQSLAVRPELVEQLLPDYPIGAKRIVTSDGFYNAVCQPNVSIVPAVSKIDGGGLLDETGRRHDLDIVVLATGFRAADYLVRLKVVGRSGADLHATWNGEPAAFLGTCVPGFPNFFMLYGPNSNCGTLIFILECQANFAAECLSALTRRRKSTIEVKQSAYDRFNRWLQKRLERSVYKTTRNYYAAPSGRIVTQWPFSATRFWWLAKICRGSAMTMD</sequence>
<name>A0ABV3QVA5_9HYPH</name>
<protein>
    <recommendedName>
        <fullName evidence="4">Trimethylamine monooxygenase</fullName>
    </recommendedName>
</protein>
<evidence type="ECO:0000313" key="6">
    <source>
        <dbReference type="EMBL" id="MEW9805006.1"/>
    </source>
</evidence>
<evidence type="ECO:0000256" key="5">
    <source>
        <dbReference type="SAM" id="Phobius"/>
    </source>
</evidence>
<dbReference type="Gene3D" id="3.50.50.60">
    <property type="entry name" value="FAD/NAD(P)-binding domain"/>
    <property type="match status" value="2"/>
</dbReference>
<comment type="caution">
    <text evidence="6">The sequence shown here is derived from an EMBL/GenBank/DDBJ whole genome shotgun (WGS) entry which is preliminary data.</text>
</comment>
<dbReference type="InterPro" id="IPR020946">
    <property type="entry name" value="Flavin_mOase-like"/>
</dbReference>
<gene>
    <name evidence="6" type="ORF">ABUE31_03290</name>
</gene>
<dbReference type="PANTHER" id="PTHR42877:SF4">
    <property type="entry name" value="FAD_NAD(P)-BINDING DOMAIN-CONTAINING PROTEIN-RELATED"/>
    <property type="match status" value="1"/>
</dbReference>
<evidence type="ECO:0000256" key="2">
    <source>
        <dbReference type="ARBA" id="ARBA00022827"/>
    </source>
</evidence>
<dbReference type="Pfam" id="PF00743">
    <property type="entry name" value="FMO-like"/>
    <property type="match status" value="1"/>
</dbReference>
<evidence type="ECO:0000256" key="3">
    <source>
        <dbReference type="ARBA" id="ARBA00023002"/>
    </source>
</evidence>
<dbReference type="SUPFAM" id="SSF51905">
    <property type="entry name" value="FAD/NAD(P)-binding domain"/>
    <property type="match status" value="2"/>
</dbReference>
<dbReference type="EMBL" id="JBFOCI010000001">
    <property type="protein sequence ID" value="MEW9805006.1"/>
    <property type="molecule type" value="Genomic_DNA"/>
</dbReference>
<organism evidence="6 7">
    <name type="scientific">Mesorhizobium marinum</name>
    <dbReference type="NCBI Taxonomy" id="3228790"/>
    <lineage>
        <taxon>Bacteria</taxon>
        <taxon>Pseudomonadati</taxon>
        <taxon>Pseudomonadota</taxon>
        <taxon>Alphaproteobacteria</taxon>
        <taxon>Hyphomicrobiales</taxon>
        <taxon>Phyllobacteriaceae</taxon>
        <taxon>Mesorhizobium</taxon>
    </lineage>
</organism>
<dbReference type="PRINTS" id="PR00370">
    <property type="entry name" value="FMOXYGENASE"/>
</dbReference>
<evidence type="ECO:0000313" key="7">
    <source>
        <dbReference type="Proteomes" id="UP001556196"/>
    </source>
</evidence>
<keyword evidence="1" id="KW-0285">Flavoprotein</keyword>
<keyword evidence="5" id="KW-1133">Transmembrane helix</keyword>
<keyword evidence="3 6" id="KW-0560">Oxidoreductase</keyword>
<keyword evidence="6" id="KW-0503">Monooxygenase</keyword>
<keyword evidence="5" id="KW-0812">Transmembrane</keyword>
<evidence type="ECO:0000256" key="4">
    <source>
        <dbReference type="ARBA" id="ARBA00035159"/>
    </source>
</evidence>
<dbReference type="InterPro" id="IPR051209">
    <property type="entry name" value="FAD-bind_Monooxygenase_sf"/>
</dbReference>
<dbReference type="InterPro" id="IPR000960">
    <property type="entry name" value="Flavin_mOase"/>
</dbReference>
<proteinExistence type="predicted"/>
<dbReference type="Proteomes" id="UP001556196">
    <property type="component" value="Unassembled WGS sequence"/>
</dbReference>
<keyword evidence="7" id="KW-1185">Reference proteome</keyword>
<feature type="transmembrane region" description="Helical" evidence="5">
    <location>
        <begin position="20"/>
        <end position="39"/>
    </location>
</feature>
<dbReference type="GO" id="GO:0004497">
    <property type="term" value="F:monooxygenase activity"/>
    <property type="evidence" value="ECO:0007669"/>
    <property type="project" value="UniProtKB-KW"/>
</dbReference>
<dbReference type="InterPro" id="IPR036188">
    <property type="entry name" value="FAD/NAD-bd_sf"/>
</dbReference>
<reference evidence="6 7" key="1">
    <citation type="submission" date="2024-06" db="EMBL/GenBank/DDBJ databases">
        <authorList>
            <person name="Tuo L."/>
        </authorList>
    </citation>
    <scope>NUCLEOTIDE SEQUENCE [LARGE SCALE GENOMIC DNA]</scope>
    <source>
        <strain evidence="6 7">ZMM04-5</strain>
    </source>
</reference>